<evidence type="ECO:0000313" key="4">
    <source>
        <dbReference type="EMBL" id="RKQ88767.1"/>
    </source>
</evidence>
<evidence type="ECO:0000256" key="3">
    <source>
        <dbReference type="SAM" id="Phobius"/>
    </source>
</evidence>
<keyword evidence="3" id="KW-0472">Membrane</keyword>
<dbReference type="AlphaFoldDB" id="A0A660L496"/>
<keyword evidence="1 4" id="KW-0489">Methyltransferase</keyword>
<dbReference type="PANTHER" id="PTHR43542">
    <property type="entry name" value="METHYLTRANSFERASE"/>
    <property type="match status" value="1"/>
</dbReference>
<gene>
    <name evidence="4" type="ORF">C7438_0408</name>
</gene>
<keyword evidence="5" id="KW-1185">Reference proteome</keyword>
<dbReference type="Pfam" id="PF03602">
    <property type="entry name" value="Cons_hypoth95"/>
    <property type="match status" value="1"/>
</dbReference>
<dbReference type="InterPro" id="IPR002052">
    <property type="entry name" value="DNA_methylase_N6_adenine_CS"/>
</dbReference>
<dbReference type="InterPro" id="IPR029063">
    <property type="entry name" value="SAM-dependent_MTases_sf"/>
</dbReference>
<dbReference type="CDD" id="cd02440">
    <property type="entry name" value="AdoMet_MTases"/>
    <property type="match status" value="1"/>
</dbReference>
<evidence type="ECO:0000256" key="1">
    <source>
        <dbReference type="ARBA" id="ARBA00022603"/>
    </source>
</evidence>
<keyword evidence="3" id="KW-0812">Transmembrane</keyword>
<evidence type="ECO:0000313" key="5">
    <source>
        <dbReference type="Proteomes" id="UP000267019"/>
    </source>
</evidence>
<feature type="transmembrane region" description="Helical" evidence="3">
    <location>
        <begin position="31"/>
        <end position="57"/>
    </location>
</feature>
<comment type="caution">
    <text evidence="4">The sequence shown here is derived from an EMBL/GenBank/DDBJ whole genome shotgun (WGS) entry which is preliminary data.</text>
</comment>
<dbReference type="Proteomes" id="UP000267019">
    <property type="component" value="Unassembled WGS sequence"/>
</dbReference>
<reference evidence="4 5" key="1">
    <citation type="submission" date="2018-10" db="EMBL/GenBank/DDBJ databases">
        <title>Genomic Encyclopedia of Type Strains, Phase IV (KMG-IV): sequencing the most valuable type-strain genomes for metagenomic binning, comparative biology and taxonomic classification.</title>
        <authorList>
            <person name="Goeker M."/>
        </authorList>
    </citation>
    <scope>NUCLEOTIDE SEQUENCE [LARGE SCALE GENOMIC DNA]</scope>
    <source>
        <strain evidence="4 5">DSM 22653</strain>
    </source>
</reference>
<accession>A0A660L496</accession>
<name>A0A660L496_9BACL</name>
<dbReference type="GO" id="GO:0031167">
    <property type="term" value="P:rRNA methylation"/>
    <property type="evidence" value="ECO:0007669"/>
    <property type="project" value="InterPro"/>
</dbReference>
<dbReference type="EMBL" id="RBIJ01000001">
    <property type="protein sequence ID" value="RKQ88767.1"/>
    <property type="molecule type" value="Genomic_DNA"/>
</dbReference>
<protein>
    <submittedName>
        <fullName evidence="4">16S rRNA (Guanine966-N2)-methyltransferase</fullName>
    </submittedName>
</protein>
<dbReference type="InterPro" id="IPR004398">
    <property type="entry name" value="RNA_MeTrfase_RsmD"/>
</dbReference>
<dbReference type="NCBIfam" id="TIGR00095">
    <property type="entry name" value="16S rRNA (guanine(966)-N(2))-methyltransferase RsmD"/>
    <property type="match status" value="1"/>
</dbReference>
<dbReference type="SUPFAM" id="SSF53335">
    <property type="entry name" value="S-adenosyl-L-methionine-dependent methyltransferases"/>
    <property type="match status" value="1"/>
</dbReference>
<organism evidence="4 5">
    <name type="scientific">Brockia lithotrophica</name>
    <dbReference type="NCBI Taxonomy" id="933949"/>
    <lineage>
        <taxon>Bacteria</taxon>
        <taxon>Bacillati</taxon>
        <taxon>Bacillota</taxon>
        <taxon>Bacilli</taxon>
        <taxon>Bacillales</taxon>
        <taxon>Bacillales Family X. Incertae Sedis</taxon>
        <taxon>Brockia</taxon>
    </lineage>
</organism>
<evidence type="ECO:0000256" key="2">
    <source>
        <dbReference type="ARBA" id="ARBA00022679"/>
    </source>
</evidence>
<keyword evidence="3" id="KW-1133">Transmembrane helix</keyword>
<dbReference type="GO" id="GO:0003676">
    <property type="term" value="F:nucleic acid binding"/>
    <property type="evidence" value="ECO:0007669"/>
    <property type="project" value="InterPro"/>
</dbReference>
<sequence length="200" mass="21544">MRIVAGEWKGRRLLTPSQAHTRPTSGRVREAVFQILGPFFAGGVVLDLFAGSGAVAFEALSRGMERAVLVESSPQALRVIRENARLLGAEGRIRVISRPVEKATDLVVAGGPYDLVYADPPYAYPVERLAALFAALVARGALAPHVKIAVERAARSGDEDFVRLRDALGGLSGEVRIRRFGDTAVWVVFAEPPSEAPDRS</sequence>
<proteinExistence type="predicted"/>
<dbReference type="PROSITE" id="PS00092">
    <property type="entry name" value="N6_MTASE"/>
    <property type="match status" value="1"/>
</dbReference>
<dbReference type="Gene3D" id="3.40.50.150">
    <property type="entry name" value="Vaccinia Virus protein VP39"/>
    <property type="match status" value="1"/>
</dbReference>
<keyword evidence="2 4" id="KW-0808">Transferase</keyword>
<dbReference type="PANTHER" id="PTHR43542:SF1">
    <property type="entry name" value="METHYLTRANSFERASE"/>
    <property type="match status" value="1"/>
</dbReference>
<dbReference type="GO" id="GO:0008168">
    <property type="term" value="F:methyltransferase activity"/>
    <property type="evidence" value="ECO:0007669"/>
    <property type="project" value="UniProtKB-KW"/>
</dbReference>